<protein>
    <submittedName>
        <fullName evidence="1">Uncharacterized protein</fullName>
    </submittedName>
</protein>
<dbReference type="Proteomes" id="UP000621266">
    <property type="component" value="Unassembled WGS sequence"/>
</dbReference>
<comment type="caution">
    <text evidence="1">The sequence shown here is derived from an EMBL/GenBank/DDBJ whole genome shotgun (WGS) entry which is preliminary data.</text>
</comment>
<name>A0ABQ7FIZ4_9ACTN</name>
<dbReference type="EMBL" id="WHPN01000268">
    <property type="protein sequence ID" value="KAF4408640.1"/>
    <property type="molecule type" value="Genomic_DNA"/>
</dbReference>
<gene>
    <name evidence="1" type="ORF">GCU69_13150</name>
</gene>
<accession>A0ABQ7FIZ4</accession>
<evidence type="ECO:0000313" key="2">
    <source>
        <dbReference type="Proteomes" id="UP000621266"/>
    </source>
</evidence>
<dbReference type="RefSeq" id="WP_156206123.1">
    <property type="nucleotide sequence ID" value="NZ_WHPN01000268.1"/>
</dbReference>
<organism evidence="1 2">
    <name type="scientific">Streptomyces lycii</name>
    <dbReference type="NCBI Taxonomy" id="2654337"/>
    <lineage>
        <taxon>Bacteria</taxon>
        <taxon>Bacillati</taxon>
        <taxon>Actinomycetota</taxon>
        <taxon>Actinomycetes</taxon>
        <taxon>Kitasatosporales</taxon>
        <taxon>Streptomycetaceae</taxon>
        <taxon>Streptomyces</taxon>
    </lineage>
</organism>
<proteinExistence type="predicted"/>
<keyword evidence="2" id="KW-1185">Reference proteome</keyword>
<sequence>MTEYGVFSDEGCVFVSDSADEAASKAEEYRAADGGYYADLISVDEMCQEHRDDEQPRRTCEACSA</sequence>
<reference evidence="1 2" key="1">
    <citation type="submission" date="2019-10" db="EMBL/GenBank/DDBJ databases">
        <title>Streptomyces tenebrisbrunneis sp.nov., an endogenous actinomycete isolated from of Lycium ruthenicum.</title>
        <authorList>
            <person name="Ma L."/>
        </authorList>
    </citation>
    <scope>NUCLEOTIDE SEQUENCE [LARGE SCALE GENOMIC DNA]</scope>
    <source>
        <strain evidence="1 2">TRM 66187</strain>
    </source>
</reference>
<evidence type="ECO:0000313" key="1">
    <source>
        <dbReference type="EMBL" id="KAF4408640.1"/>
    </source>
</evidence>